<dbReference type="GO" id="GO:0005829">
    <property type="term" value="C:cytosol"/>
    <property type="evidence" value="ECO:0007669"/>
    <property type="project" value="TreeGrafter"/>
</dbReference>
<feature type="active site" description="Proton donor" evidence="5">
    <location>
        <position position="131"/>
    </location>
</feature>
<dbReference type="InterPro" id="IPR000888">
    <property type="entry name" value="RmlC-like"/>
</dbReference>
<feature type="active site" description="Proton acceptor" evidence="5">
    <location>
        <position position="61"/>
    </location>
</feature>
<protein>
    <recommendedName>
        <fullName evidence="4 7">dTDP-4-dehydrorhamnose 3,5-epimerase</fullName>
        <ecNumber evidence="3 7">5.1.3.13</ecNumber>
    </recommendedName>
    <alternativeName>
        <fullName evidence="7">Thymidine diphospho-4-keto-rhamnose 3,5-epimerase</fullName>
    </alternativeName>
</protein>
<comment type="similarity">
    <text evidence="7">Belongs to the dTDP-4-dehydrorhamnose 3,5-epimerase family.</text>
</comment>
<sequence>MKFIQTKLPEVVIIEPKVFGDDRGYFMETFRQDLFEKNIRKIDFIQDNESKSKRGVLRGLHYQLPPFAQSKLVRVIKGKVLDVAVDIRKNSPTFKQYVAVELSEENKRQLFIPRGFAHGFLVLSDEAIFTYKVDNYYSPEHDRSIRFDDLEIGIDWNFPKEELIISEKDKNAPFLKDAEIFDSIENY</sequence>
<comment type="pathway">
    <text evidence="7">Carbohydrate biosynthesis; dTDP-L-rhamnose biosynthesis.</text>
</comment>
<gene>
    <name evidence="8" type="ORF">CMTB2_04482</name>
</gene>
<dbReference type="EMBL" id="ABCJ01000008">
    <property type="protein sequence ID" value="EDM23182.1"/>
    <property type="molecule type" value="Genomic_DNA"/>
</dbReference>
<evidence type="ECO:0000256" key="4">
    <source>
        <dbReference type="ARBA" id="ARBA00019595"/>
    </source>
</evidence>
<dbReference type="AlphaFoldDB" id="A0AAI9AGP2"/>
<dbReference type="GO" id="GO:0008830">
    <property type="term" value="F:dTDP-4-dehydrorhamnose 3,5-epimerase activity"/>
    <property type="evidence" value="ECO:0007669"/>
    <property type="project" value="UniProtKB-UniRule"/>
</dbReference>
<dbReference type="InterPro" id="IPR011051">
    <property type="entry name" value="RmlC_Cupin_sf"/>
</dbReference>
<evidence type="ECO:0000256" key="5">
    <source>
        <dbReference type="PIRSR" id="PIRSR600888-1"/>
    </source>
</evidence>
<dbReference type="PANTHER" id="PTHR21047:SF2">
    <property type="entry name" value="THYMIDINE DIPHOSPHO-4-KETO-RHAMNOSE 3,5-EPIMERASE"/>
    <property type="match status" value="1"/>
</dbReference>
<keyword evidence="7" id="KW-0413">Isomerase</keyword>
<dbReference type="SUPFAM" id="SSF51182">
    <property type="entry name" value="RmlC-like cupins"/>
    <property type="match status" value="1"/>
</dbReference>
<name>A0AAI9AGP2_9BACT</name>
<evidence type="ECO:0000256" key="2">
    <source>
        <dbReference type="ARBA" id="ARBA00001997"/>
    </source>
</evidence>
<evidence type="ECO:0000256" key="1">
    <source>
        <dbReference type="ARBA" id="ARBA00001298"/>
    </source>
</evidence>
<dbReference type="EC" id="5.1.3.13" evidence="3 7"/>
<dbReference type="Proteomes" id="UP000003288">
    <property type="component" value="Unassembled WGS sequence"/>
</dbReference>
<comment type="subunit">
    <text evidence="7">Homodimer.</text>
</comment>
<dbReference type="RefSeq" id="WP_007475174.1">
    <property type="nucleotide sequence ID" value="NZ_ABCJ01000008.1"/>
</dbReference>
<dbReference type="GO" id="GO:0000271">
    <property type="term" value="P:polysaccharide biosynthetic process"/>
    <property type="evidence" value="ECO:0007669"/>
    <property type="project" value="TreeGrafter"/>
</dbReference>
<comment type="catalytic activity">
    <reaction evidence="1 7">
        <text>dTDP-4-dehydro-6-deoxy-alpha-D-glucose = dTDP-4-dehydro-beta-L-rhamnose</text>
        <dbReference type="Rhea" id="RHEA:16969"/>
        <dbReference type="ChEBI" id="CHEBI:57649"/>
        <dbReference type="ChEBI" id="CHEBI:62830"/>
        <dbReference type="EC" id="5.1.3.13"/>
    </reaction>
</comment>
<dbReference type="Pfam" id="PF00908">
    <property type="entry name" value="dTDP_sugar_isom"/>
    <property type="match status" value="1"/>
</dbReference>
<evidence type="ECO:0000313" key="8">
    <source>
        <dbReference type="EMBL" id="EDM23182.1"/>
    </source>
</evidence>
<comment type="function">
    <text evidence="2 7">Catalyzes the epimerization of the C3' and C5'positions of dTDP-6-deoxy-D-xylo-4-hexulose, forming dTDP-6-deoxy-L-lyxo-4-hexulose.</text>
</comment>
<comment type="caution">
    <text evidence="8">The sequence shown here is derived from an EMBL/GenBank/DDBJ whole genome shotgun (WGS) entry which is preliminary data.</text>
</comment>
<reference evidence="8 9" key="1">
    <citation type="journal article" date="2011" name="Stand. Genomic Sci.">
        <title>Draft genome sequence of Caminibacter mediatlanticus strain TB-2, an epsilonproteobacterium isolated from a deep-sea hydrothermal vent.</title>
        <authorList>
            <person name="Giovannelli D."/>
            <person name="Ferriera S."/>
            <person name="Johnson J."/>
            <person name="Kravitz S."/>
            <person name="Perez-Rodriguez I."/>
            <person name="Ricci J."/>
            <person name="O'Brien C."/>
            <person name="Voordeckers J.W."/>
            <person name="Bini E."/>
            <person name="Vetriani C."/>
        </authorList>
    </citation>
    <scope>NUCLEOTIDE SEQUENCE [LARGE SCALE GENOMIC DNA]</scope>
    <source>
        <strain evidence="8 9">TB-2</strain>
    </source>
</reference>
<evidence type="ECO:0000256" key="6">
    <source>
        <dbReference type="PIRSR" id="PIRSR600888-3"/>
    </source>
</evidence>
<organism evidence="8 9">
    <name type="scientific">Caminibacter mediatlanticus TB-2</name>
    <dbReference type="NCBI Taxonomy" id="391592"/>
    <lineage>
        <taxon>Bacteria</taxon>
        <taxon>Pseudomonadati</taxon>
        <taxon>Campylobacterota</taxon>
        <taxon>Epsilonproteobacteria</taxon>
        <taxon>Nautiliales</taxon>
        <taxon>Nautiliaceae</taxon>
        <taxon>Caminibacter</taxon>
    </lineage>
</organism>
<evidence type="ECO:0000256" key="3">
    <source>
        <dbReference type="ARBA" id="ARBA00012098"/>
    </source>
</evidence>
<dbReference type="Gene3D" id="2.60.120.10">
    <property type="entry name" value="Jelly Rolls"/>
    <property type="match status" value="1"/>
</dbReference>
<dbReference type="PANTHER" id="PTHR21047">
    <property type="entry name" value="DTDP-6-DEOXY-D-GLUCOSE-3,5 EPIMERASE"/>
    <property type="match status" value="1"/>
</dbReference>
<dbReference type="NCBIfam" id="TIGR01221">
    <property type="entry name" value="rmlC"/>
    <property type="match status" value="1"/>
</dbReference>
<dbReference type="InterPro" id="IPR014710">
    <property type="entry name" value="RmlC-like_jellyroll"/>
</dbReference>
<evidence type="ECO:0000313" key="9">
    <source>
        <dbReference type="Proteomes" id="UP000003288"/>
    </source>
</evidence>
<dbReference type="CDD" id="cd00438">
    <property type="entry name" value="cupin_RmlC"/>
    <property type="match status" value="1"/>
</dbReference>
<dbReference type="GO" id="GO:0019305">
    <property type="term" value="P:dTDP-rhamnose biosynthetic process"/>
    <property type="evidence" value="ECO:0007669"/>
    <property type="project" value="UniProtKB-UniRule"/>
</dbReference>
<evidence type="ECO:0000256" key="7">
    <source>
        <dbReference type="RuleBase" id="RU364069"/>
    </source>
</evidence>
<accession>A0AAI9AGP2</accession>
<feature type="site" description="Participates in a stacking interaction with the thymidine ring of dTDP-4-oxo-6-deoxyglucose" evidence="6">
    <location>
        <position position="137"/>
    </location>
</feature>
<proteinExistence type="inferred from homology"/>